<dbReference type="RefSeq" id="WP_140511633.1">
    <property type="nucleotide sequence ID" value="NZ_RCZH01000023.1"/>
</dbReference>
<name>A0A502E5D8_9FLAO</name>
<sequence length="229" mass="26988">MNATQFYNEIKATIPDLNKEWKEKYALFLTDENLYDFSEKLFHFYQNQKSEISGLPSFKEEILISKKDFLPYFKSVFEAFESNSDQLKLEIINMFEKTPFGIILLILGQRLTPASVRDETAIPPAKEILLESCFQPFNSETTIVARAWEKHVGRKKDSIFGEIKGNTQQKQETVEKLIDYIILNKTWWNVFHHYKHEIVYEIRVPNGQGMRWSGDGKKFIGFLEHFLEE</sequence>
<organism evidence="1 2">
    <name type="scientific">Flavobacterium pectinovorum</name>
    <dbReference type="NCBI Taxonomy" id="29533"/>
    <lineage>
        <taxon>Bacteria</taxon>
        <taxon>Pseudomonadati</taxon>
        <taxon>Bacteroidota</taxon>
        <taxon>Flavobacteriia</taxon>
        <taxon>Flavobacteriales</taxon>
        <taxon>Flavobacteriaceae</taxon>
        <taxon>Flavobacterium</taxon>
    </lineage>
</organism>
<dbReference type="AlphaFoldDB" id="A0A502E5D8"/>
<evidence type="ECO:0000313" key="1">
    <source>
        <dbReference type="EMBL" id="TPG32935.1"/>
    </source>
</evidence>
<reference evidence="1 2" key="1">
    <citation type="journal article" date="2019" name="Environ. Microbiol.">
        <title>Species interactions and distinct microbial communities in high Arctic permafrost affected cryosols are associated with the CH4 and CO2 gas fluxes.</title>
        <authorList>
            <person name="Altshuler I."/>
            <person name="Hamel J."/>
            <person name="Turney S."/>
            <person name="Magnuson E."/>
            <person name="Levesque R."/>
            <person name="Greer C."/>
            <person name="Whyte L.G."/>
        </authorList>
    </citation>
    <scope>NUCLEOTIDE SEQUENCE [LARGE SCALE GENOMIC DNA]</scope>
    <source>
        <strain evidence="1 2">42</strain>
    </source>
</reference>
<keyword evidence="2" id="KW-1185">Reference proteome</keyword>
<dbReference type="Proteomes" id="UP000319700">
    <property type="component" value="Unassembled WGS sequence"/>
</dbReference>
<dbReference type="EMBL" id="RCZH01000023">
    <property type="protein sequence ID" value="TPG32935.1"/>
    <property type="molecule type" value="Genomic_DNA"/>
</dbReference>
<accession>A0A502E5D8</accession>
<comment type="caution">
    <text evidence="1">The sequence shown here is derived from an EMBL/GenBank/DDBJ whole genome shotgun (WGS) entry which is preliminary data.</text>
</comment>
<gene>
    <name evidence="1" type="ORF">EAH81_24920</name>
</gene>
<proteinExistence type="predicted"/>
<evidence type="ECO:0000313" key="2">
    <source>
        <dbReference type="Proteomes" id="UP000319700"/>
    </source>
</evidence>
<dbReference type="PANTHER" id="PTHR34204:SF3">
    <property type="entry name" value="ASCH DOMAIN-CONTAINING PROTEIN"/>
    <property type="match status" value="1"/>
</dbReference>
<dbReference type="OrthoDB" id="1866098at2"/>
<protein>
    <submittedName>
        <fullName evidence="1">Uncharacterized protein</fullName>
    </submittedName>
</protein>
<dbReference type="PANTHER" id="PTHR34204">
    <property type="entry name" value="RNA-BINDING ASCH DOMAIN PROTEIN"/>
    <property type="match status" value="1"/>
</dbReference>